<protein>
    <submittedName>
        <fullName evidence="1">Uncharacterized protein</fullName>
    </submittedName>
</protein>
<dbReference type="InterPro" id="IPR000281">
    <property type="entry name" value="HTH_RpiR"/>
</dbReference>
<keyword evidence="2" id="KW-1185">Reference proteome</keyword>
<dbReference type="RefSeq" id="WP_100609710.1">
    <property type="nucleotide sequence ID" value="NZ_CP024962.1"/>
</dbReference>
<dbReference type="Proteomes" id="UP000232222">
    <property type="component" value="Chromosome"/>
</dbReference>
<dbReference type="Pfam" id="PF01418">
    <property type="entry name" value="HTH_6"/>
    <property type="match status" value="1"/>
</dbReference>
<dbReference type="SUPFAM" id="SSF53697">
    <property type="entry name" value="SIS domain"/>
    <property type="match status" value="1"/>
</dbReference>
<sequence length="261" mass="30143">MASFLGKLATIDENNLTSREKEIVKYIKNNIQNIVATNMKIAHLAQEVGTGFSAIYALLKKMGINGYPDFMISLRNDAHNVQLDIANDDEKITSSYTNLIMQNYALLDKRSLFETLKLIRGAERIFVCYWEGVLKGPALELDNFFYANSFHVSLLDSDWDTINQRIEKMHKDDLFIFYTKYGTSTHLEKVIQKIKNRGGKVVLVSGKVPTVMNARNVNSYHTLMIETDTFDSHFPNHISKSVPFYYFNDLLAYHYKNWKKK</sequence>
<dbReference type="Gene3D" id="3.40.50.10490">
    <property type="entry name" value="Glucose-6-phosphate isomerase like protein, domain 1"/>
    <property type="match status" value="1"/>
</dbReference>
<dbReference type="KEGG" id="efr:EFREU_v1c06160"/>
<dbReference type="Gene3D" id="1.10.10.10">
    <property type="entry name" value="Winged helix-like DNA-binding domain superfamily/Winged helix DNA-binding domain"/>
    <property type="match status" value="1"/>
</dbReference>
<dbReference type="OrthoDB" id="391939at2"/>
<dbReference type="InterPro" id="IPR009057">
    <property type="entry name" value="Homeodomain-like_sf"/>
</dbReference>
<name>A0A2K8NSV3_9MOLU</name>
<dbReference type="PANTHER" id="PTHR30514">
    <property type="entry name" value="GLUCOKINASE"/>
    <property type="match status" value="1"/>
</dbReference>
<gene>
    <name evidence="1" type="ORF">EFREU_v1c06160</name>
</gene>
<organism evidence="1 2">
    <name type="scientific">Entomoplasma freundtii</name>
    <dbReference type="NCBI Taxonomy" id="74700"/>
    <lineage>
        <taxon>Bacteria</taxon>
        <taxon>Bacillati</taxon>
        <taxon>Mycoplasmatota</taxon>
        <taxon>Mollicutes</taxon>
        <taxon>Entomoplasmatales</taxon>
        <taxon>Entomoplasmataceae</taxon>
        <taxon>Entomoplasma</taxon>
    </lineage>
</organism>
<dbReference type="AlphaFoldDB" id="A0A2K8NSV3"/>
<dbReference type="GO" id="GO:0003700">
    <property type="term" value="F:DNA-binding transcription factor activity"/>
    <property type="evidence" value="ECO:0007669"/>
    <property type="project" value="InterPro"/>
</dbReference>
<evidence type="ECO:0000313" key="2">
    <source>
        <dbReference type="Proteomes" id="UP000232222"/>
    </source>
</evidence>
<dbReference type="InterPro" id="IPR047640">
    <property type="entry name" value="RpiR-like"/>
</dbReference>
<dbReference type="GO" id="GO:1901135">
    <property type="term" value="P:carbohydrate derivative metabolic process"/>
    <property type="evidence" value="ECO:0007669"/>
    <property type="project" value="InterPro"/>
</dbReference>
<dbReference type="PANTHER" id="PTHR30514:SF1">
    <property type="entry name" value="HTH-TYPE TRANSCRIPTIONAL REGULATOR HEXR-RELATED"/>
    <property type="match status" value="1"/>
</dbReference>
<dbReference type="EMBL" id="CP024962">
    <property type="protein sequence ID" value="ATZ16636.1"/>
    <property type="molecule type" value="Genomic_DNA"/>
</dbReference>
<dbReference type="InterPro" id="IPR036388">
    <property type="entry name" value="WH-like_DNA-bd_sf"/>
</dbReference>
<dbReference type="GO" id="GO:0097367">
    <property type="term" value="F:carbohydrate derivative binding"/>
    <property type="evidence" value="ECO:0007669"/>
    <property type="project" value="InterPro"/>
</dbReference>
<dbReference type="SUPFAM" id="SSF46689">
    <property type="entry name" value="Homeodomain-like"/>
    <property type="match status" value="1"/>
</dbReference>
<proteinExistence type="predicted"/>
<accession>A0A2K8NSV3</accession>
<evidence type="ECO:0000313" key="1">
    <source>
        <dbReference type="EMBL" id="ATZ16636.1"/>
    </source>
</evidence>
<dbReference type="PROSITE" id="PS51071">
    <property type="entry name" value="HTH_RPIR"/>
    <property type="match status" value="1"/>
</dbReference>
<dbReference type="InterPro" id="IPR046348">
    <property type="entry name" value="SIS_dom_sf"/>
</dbReference>
<reference evidence="1 2" key="1">
    <citation type="submission" date="2017-11" db="EMBL/GenBank/DDBJ databases">
        <title>Genome sequence of Entomoplasma freundtii BARC 318 (ATCC 51999).</title>
        <authorList>
            <person name="Lo W.-S."/>
            <person name="Gasparich G.E."/>
            <person name="Kuo C.-H."/>
        </authorList>
    </citation>
    <scope>NUCLEOTIDE SEQUENCE [LARGE SCALE GENOMIC DNA]</scope>
    <source>
        <strain evidence="1 2">BARC 318</strain>
    </source>
</reference>
<dbReference type="GO" id="GO:0003677">
    <property type="term" value="F:DNA binding"/>
    <property type="evidence" value="ECO:0007669"/>
    <property type="project" value="InterPro"/>
</dbReference>